<dbReference type="EMBL" id="JAJFZT010000001">
    <property type="protein sequence ID" value="MCC3271248.1"/>
    <property type="molecule type" value="Genomic_DNA"/>
</dbReference>
<dbReference type="EMBL" id="CP094984">
    <property type="protein sequence ID" value="UON90962.1"/>
    <property type="molecule type" value="Genomic_DNA"/>
</dbReference>
<evidence type="ECO:0000313" key="4">
    <source>
        <dbReference type="Proteomes" id="UP001155145"/>
    </source>
</evidence>
<accession>A0A9X1M4H1</accession>
<protein>
    <recommendedName>
        <fullName evidence="5">DUF559 domain-containing protein</fullName>
    </recommendedName>
</protein>
<keyword evidence="3" id="KW-1185">Reference proteome</keyword>
<evidence type="ECO:0000313" key="3">
    <source>
        <dbReference type="Proteomes" id="UP000829758"/>
    </source>
</evidence>
<dbReference type="AlphaFoldDB" id="A0A9X1M4H1"/>
<dbReference type="Proteomes" id="UP000829758">
    <property type="component" value="Chromosome"/>
</dbReference>
<proteinExistence type="predicted"/>
<dbReference type="RefSeq" id="WP_227927670.1">
    <property type="nucleotide sequence ID" value="NZ_CP094984.1"/>
</dbReference>
<sequence length="158" mass="17913">MEALVIAESAVVCNAVGLETLKQEFSGLRDWRIARLLETVRRTTASPLEVCARFHLLAAGFLPQEEVMLPGVGRVDFLIDGWLIIEIDGYAFHSGRTEYRKDRQRWNCSTSGGLVTLRVTAEMILHSPGSFIELVHRTCRTWRPLYRGGARRRQVGAW</sequence>
<organism evidence="1 4">
    <name type="scientific">Arthrobacter zhangbolii</name>
    <dbReference type="NCBI Taxonomy" id="2886936"/>
    <lineage>
        <taxon>Bacteria</taxon>
        <taxon>Bacillati</taxon>
        <taxon>Actinomycetota</taxon>
        <taxon>Actinomycetes</taxon>
        <taxon>Micrococcales</taxon>
        <taxon>Micrococcaceae</taxon>
        <taxon>Arthrobacter</taxon>
    </lineage>
</organism>
<dbReference type="Proteomes" id="UP001155145">
    <property type="component" value="Unassembled WGS sequence"/>
</dbReference>
<evidence type="ECO:0000313" key="1">
    <source>
        <dbReference type="EMBL" id="MCC3271248.1"/>
    </source>
</evidence>
<gene>
    <name evidence="1" type="ORF">LJ755_00700</name>
    <name evidence="2" type="ORF">MUK71_09985</name>
</gene>
<dbReference type="Gene3D" id="3.40.960.10">
    <property type="entry name" value="VSR Endonuclease"/>
    <property type="match status" value="1"/>
</dbReference>
<evidence type="ECO:0000313" key="2">
    <source>
        <dbReference type="EMBL" id="UON90962.1"/>
    </source>
</evidence>
<name>A0A9X1M4H1_9MICC</name>
<reference evidence="1" key="1">
    <citation type="submission" date="2021-10" db="EMBL/GenBank/DDBJ databases">
        <title>Novel species in genus Arthrobacter.</title>
        <authorList>
            <person name="Liu Y."/>
        </authorList>
    </citation>
    <scope>NUCLEOTIDE SEQUENCE</scope>
    <source>
        <strain evidence="1">Zg-Y462</strain>
        <strain evidence="3">zg-Y462</strain>
    </source>
</reference>
<evidence type="ECO:0008006" key="5">
    <source>
        <dbReference type="Google" id="ProtNLM"/>
    </source>
</evidence>